<dbReference type="RefSeq" id="WP_004605253.1">
    <property type="nucleotide sequence ID" value="NZ_CP036170.1"/>
</dbReference>
<accession>B0NDE8</accession>
<name>B0NDE8_CLOS5</name>
<reference evidence="1 2" key="1">
    <citation type="journal article" date="2019" name="Appl. Environ. Microbiol.">
        <title>Clostridium scindens ATCC 35704: integration of nutritional requirements, the complete genome sequence, and global transcriptional responses to bile acids.</title>
        <authorList>
            <person name="Devendran S."/>
            <person name="Shrestha R."/>
            <person name="Alves J.M.P."/>
            <person name="Wolf P.G."/>
            <person name="Ly L."/>
            <person name="Hernandez A.G."/>
            <person name="Mendez-Garcia C."/>
            <person name="Inboden A."/>
            <person name="Wiley J."/>
            <person name="Paul O."/>
            <person name="Allen A."/>
            <person name="Springer E."/>
            <person name="Wright C.L."/>
            <person name="Fields C.J."/>
            <person name="Daniel S.L."/>
            <person name="Ridlon J.M."/>
        </authorList>
    </citation>
    <scope>NUCLEOTIDE SEQUENCE [LARGE SCALE GENOMIC DNA]</scope>
    <source>
        <strain evidence="1 2">ATCC 35704</strain>
    </source>
</reference>
<dbReference type="HOGENOM" id="CLU_2408093_0_0_9"/>
<evidence type="ECO:0000313" key="2">
    <source>
        <dbReference type="Proteomes" id="UP000289664"/>
    </source>
</evidence>
<dbReference type="Proteomes" id="UP000289664">
    <property type="component" value="Chromosome"/>
</dbReference>
<dbReference type="AlphaFoldDB" id="B0NDE8"/>
<sequence>MAGMRAVHKKNGTTFKYSGDLKETIEKAEKELKEKEGTTQWLFLKWQYDNARKAFEKYNRRLEDLKDFIKLAKEELAKREEAAGHGRDNTNP</sequence>
<dbReference type="EMBL" id="CP036170">
    <property type="protein sequence ID" value="QBF74669.1"/>
    <property type="molecule type" value="Genomic_DNA"/>
</dbReference>
<dbReference type="STRING" id="411468.CLOSCI_01476"/>
<evidence type="ECO:0000313" key="1">
    <source>
        <dbReference type="EMBL" id="QBF74669.1"/>
    </source>
</evidence>
<organism evidence="1 2">
    <name type="scientific">Clostridium scindens (strain ATCC 35704 / DSM 5676 / VPI 13733 / 19)</name>
    <dbReference type="NCBI Taxonomy" id="411468"/>
    <lineage>
        <taxon>Bacteria</taxon>
        <taxon>Bacillati</taxon>
        <taxon>Bacillota</taxon>
        <taxon>Clostridia</taxon>
        <taxon>Lachnospirales</taxon>
        <taxon>Lachnospiraceae</taxon>
    </lineage>
</organism>
<keyword evidence="2" id="KW-1185">Reference proteome</keyword>
<proteinExistence type="predicted"/>
<gene>
    <name evidence="1" type="ORF">HDCHBGLK_02071</name>
</gene>
<protein>
    <submittedName>
        <fullName evidence="1">Uncharacterized protein</fullName>
    </submittedName>
</protein>
<dbReference type="KEGG" id="csci:HDCHBGLK_02071"/>
<dbReference type="GeneID" id="62696278"/>